<protein>
    <submittedName>
        <fullName evidence="3">Uncharacterized protein</fullName>
    </submittedName>
</protein>
<keyword evidence="2" id="KW-0812">Transmembrane</keyword>
<accession>A0A4Z2F966</accession>
<reference evidence="3 4" key="1">
    <citation type="submission" date="2019-03" db="EMBL/GenBank/DDBJ databases">
        <title>First draft genome of Liparis tanakae, snailfish: a comprehensive survey of snailfish specific genes.</title>
        <authorList>
            <person name="Kim W."/>
            <person name="Song I."/>
            <person name="Jeong J.-H."/>
            <person name="Kim D."/>
            <person name="Kim S."/>
            <person name="Ryu S."/>
            <person name="Song J.Y."/>
            <person name="Lee S.K."/>
        </authorList>
    </citation>
    <scope>NUCLEOTIDE SEQUENCE [LARGE SCALE GENOMIC DNA]</scope>
    <source>
        <tissue evidence="3">Muscle</tissue>
    </source>
</reference>
<feature type="compositionally biased region" description="Basic and acidic residues" evidence="1">
    <location>
        <begin position="64"/>
        <end position="77"/>
    </location>
</feature>
<feature type="compositionally biased region" description="Basic and acidic residues" evidence="1">
    <location>
        <begin position="92"/>
        <end position="101"/>
    </location>
</feature>
<evidence type="ECO:0000313" key="3">
    <source>
        <dbReference type="EMBL" id="TNN37707.1"/>
    </source>
</evidence>
<dbReference type="Proteomes" id="UP000314294">
    <property type="component" value="Unassembled WGS sequence"/>
</dbReference>
<gene>
    <name evidence="3" type="ORF">EYF80_052130</name>
</gene>
<comment type="caution">
    <text evidence="3">The sequence shown here is derived from an EMBL/GenBank/DDBJ whole genome shotgun (WGS) entry which is preliminary data.</text>
</comment>
<feature type="transmembrane region" description="Helical" evidence="2">
    <location>
        <begin position="6"/>
        <end position="31"/>
    </location>
</feature>
<feature type="region of interest" description="Disordered" evidence="1">
    <location>
        <begin position="63"/>
        <end position="101"/>
    </location>
</feature>
<name>A0A4Z2F966_9TELE</name>
<dbReference type="AlphaFoldDB" id="A0A4Z2F966"/>
<evidence type="ECO:0000256" key="1">
    <source>
        <dbReference type="SAM" id="MobiDB-lite"/>
    </source>
</evidence>
<dbReference type="EMBL" id="SRLO01001454">
    <property type="protein sequence ID" value="TNN37707.1"/>
    <property type="molecule type" value="Genomic_DNA"/>
</dbReference>
<evidence type="ECO:0000313" key="4">
    <source>
        <dbReference type="Proteomes" id="UP000314294"/>
    </source>
</evidence>
<organism evidence="3 4">
    <name type="scientific">Liparis tanakae</name>
    <name type="common">Tanaka's snailfish</name>
    <dbReference type="NCBI Taxonomy" id="230148"/>
    <lineage>
        <taxon>Eukaryota</taxon>
        <taxon>Metazoa</taxon>
        <taxon>Chordata</taxon>
        <taxon>Craniata</taxon>
        <taxon>Vertebrata</taxon>
        <taxon>Euteleostomi</taxon>
        <taxon>Actinopterygii</taxon>
        <taxon>Neopterygii</taxon>
        <taxon>Teleostei</taxon>
        <taxon>Neoteleostei</taxon>
        <taxon>Acanthomorphata</taxon>
        <taxon>Eupercaria</taxon>
        <taxon>Perciformes</taxon>
        <taxon>Cottioidei</taxon>
        <taxon>Cottales</taxon>
        <taxon>Liparidae</taxon>
        <taxon>Liparis</taxon>
    </lineage>
</organism>
<keyword evidence="2" id="KW-0472">Membrane</keyword>
<proteinExistence type="predicted"/>
<keyword evidence="4" id="KW-1185">Reference proteome</keyword>
<keyword evidence="2" id="KW-1133">Transmembrane helix</keyword>
<sequence>MWVMALIVTVQVKVVLVVLAVLAVLAVVLVVEEVGEAEGRDSYCEIPVEELWPVLIGCSLPGPESRRARSGLEDEGRQTSPDPGFKPQNKHMSGDRVGEEAHGNVSAGQCYHGAVSAGCSAP</sequence>
<evidence type="ECO:0000256" key="2">
    <source>
        <dbReference type="SAM" id="Phobius"/>
    </source>
</evidence>